<dbReference type="EMBL" id="RFFG01000040">
    <property type="protein sequence ID" value="RMI41674.1"/>
    <property type="molecule type" value="Genomic_DNA"/>
</dbReference>
<comment type="caution">
    <text evidence="10">The sequence shown here is derived from an EMBL/GenBank/DDBJ whole genome shotgun (WGS) entry which is preliminary data.</text>
</comment>
<gene>
    <name evidence="10" type="ORF">EBO15_22135</name>
</gene>
<feature type="region of interest" description="Disordered" evidence="8">
    <location>
        <begin position="1"/>
        <end position="21"/>
    </location>
</feature>
<name>A0A3M2LVX7_9ACTN</name>
<dbReference type="Proteomes" id="UP000282674">
    <property type="component" value="Unassembled WGS sequence"/>
</dbReference>
<dbReference type="PANTHER" id="PTHR30193:SF37">
    <property type="entry name" value="INNER MEMBRANE ABC TRANSPORTER PERMEASE PROTEIN YCJO"/>
    <property type="match status" value="1"/>
</dbReference>
<comment type="subcellular location">
    <subcellularLocation>
        <location evidence="1 7">Cell membrane</location>
        <topology evidence="1 7">Multi-pass membrane protein</topology>
    </subcellularLocation>
</comment>
<feature type="transmembrane region" description="Helical" evidence="7">
    <location>
        <begin position="38"/>
        <end position="61"/>
    </location>
</feature>
<feature type="transmembrane region" description="Helical" evidence="7">
    <location>
        <begin position="230"/>
        <end position="250"/>
    </location>
</feature>
<evidence type="ECO:0000256" key="5">
    <source>
        <dbReference type="ARBA" id="ARBA00022989"/>
    </source>
</evidence>
<evidence type="ECO:0000259" key="9">
    <source>
        <dbReference type="PROSITE" id="PS50928"/>
    </source>
</evidence>
<accession>A0A3M2LVX7</accession>
<keyword evidence="11" id="KW-1185">Reference proteome</keyword>
<keyword evidence="6 7" id="KW-0472">Membrane</keyword>
<dbReference type="Gene3D" id="1.10.3720.10">
    <property type="entry name" value="MetI-like"/>
    <property type="match status" value="1"/>
</dbReference>
<reference evidence="10 11" key="1">
    <citation type="submission" date="2018-10" db="EMBL/GenBank/DDBJ databases">
        <title>Isolation from soil.</title>
        <authorList>
            <person name="Hu J."/>
        </authorList>
    </citation>
    <scope>NUCLEOTIDE SEQUENCE [LARGE SCALE GENOMIC DNA]</scope>
    <source>
        <strain evidence="10 11">NEAU-Ht49</strain>
    </source>
</reference>
<feature type="transmembrane region" description="Helical" evidence="7">
    <location>
        <begin position="129"/>
        <end position="153"/>
    </location>
</feature>
<evidence type="ECO:0000256" key="1">
    <source>
        <dbReference type="ARBA" id="ARBA00004651"/>
    </source>
</evidence>
<dbReference type="GO" id="GO:0055085">
    <property type="term" value="P:transmembrane transport"/>
    <property type="evidence" value="ECO:0007669"/>
    <property type="project" value="InterPro"/>
</dbReference>
<dbReference type="InterPro" id="IPR035906">
    <property type="entry name" value="MetI-like_sf"/>
</dbReference>
<organism evidence="10 11">
    <name type="scientific">Actinomadura harenae</name>
    <dbReference type="NCBI Taxonomy" id="2483351"/>
    <lineage>
        <taxon>Bacteria</taxon>
        <taxon>Bacillati</taxon>
        <taxon>Actinomycetota</taxon>
        <taxon>Actinomycetes</taxon>
        <taxon>Streptosporangiales</taxon>
        <taxon>Thermomonosporaceae</taxon>
        <taxon>Actinomadura</taxon>
    </lineage>
</organism>
<dbReference type="InterPro" id="IPR000515">
    <property type="entry name" value="MetI-like"/>
</dbReference>
<evidence type="ECO:0000256" key="4">
    <source>
        <dbReference type="ARBA" id="ARBA00022692"/>
    </source>
</evidence>
<evidence type="ECO:0000313" key="10">
    <source>
        <dbReference type="EMBL" id="RMI41674.1"/>
    </source>
</evidence>
<evidence type="ECO:0000256" key="2">
    <source>
        <dbReference type="ARBA" id="ARBA00022448"/>
    </source>
</evidence>
<feature type="transmembrane region" description="Helical" evidence="7">
    <location>
        <begin position="289"/>
        <end position="313"/>
    </location>
</feature>
<dbReference type="PROSITE" id="PS50928">
    <property type="entry name" value="ABC_TM1"/>
    <property type="match status" value="1"/>
</dbReference>
<feature type="transmembrane region" description="Helical" evidence="7">
    <location>
        <begin position="99"/>
        <end position="117"/>
    </location>
</feature>
<dbReference type="RefSeq" id="WP_122196336.1">
    <property type="nucleotide sequence ID" value="NZ_JBHSKC010000011.1"/>
</dbReference>
<proteinExistence type="inferred from homology"/>
<dbReference type="GO" id="GO:0005886">
    <property type="term" value="C:plasma membrane"/>
    <property type="evidence" value="ECO:0007669"/>
    <property type="project" value="UniProtKB-SubCell"/>
</dbReference>
<keyword evidence="3" id="KW-1003">Cell membrane</keyword>
<dbReference type="InterPro" id="IPR051393">
    <property type="entry name" value="ABC_transporter_permease"/>
</dbReference>
<evidence type="ECO:0000256" key="8">
    <source>
        <dbReference type="SAM" id="MobiDB-lite"/>
    </source>
</evidence>
<dbReference type="Pfam" id="PF00528">
    <property type="entry name" value="BPD_transp_1"/>
    <property type="match status" value="1"/>
</dbReference>
<keyword evidence="5 7" id="KW-1133">Transmembrane helix</keyword>
<keyword evidence="4 7" id="KW-0812">Transmembrane</keyword>
<keyword evidence="2 7" id="KW-0813">Transport</keyword>
<evidence type="ECO:0000313" key="11">
    <source>
        <dbReference type="Proteomes" id="UP000282674"/>
    </source>
</evidence>
<evidence type="ECO:0000256" key="7">
    <source>
        <dbReference type="RuleBase" id="RU363032"/>
    </source>
</evidence>
<sequence>MTSVGTRPVRPAPRAGGTPRAGRGRALLARLDVKASPYAFVAPFFVVFLVFGGYPLVYTLWVSLHDWGLASGTRKWAGFGNYGYLFGDEQFWHALENTVGIFLLSTVPQMLLALLLANTLNRRMRAATVFRIGVVAPLITSMAAVAIVFGQLFDTDYGFVNWLLQSHIDWHTGRAWSWTAIAVMVDWRWTGYNALIFLASMQAIPKDLYEAAAIDGASRIRQFWQITVPLLRPTILFTLIISTIGGLQMFTEPVLFGSGTSNKMDGGATHQFQTLTMYMYDNAFGHDRYGYGAAIAWALFLLIIVFSLLNFLFVRRAGGTR</sequence>
<dbReference type="CDD" id="cd06261">
    <property type="entry name" value="TM_PBP2"/>
    <property type="match status" value="1"/>
</dbReference>
<comment type="similarity">
    <text evidence="7">Belongs to the binding-protein-dependent transport system permease family.</text>
</comment>
<dbReference type="SUPFAM" id="SSF161098">
    <property type="entry name" value="MetI-like"/>
    <property type="match status" value="1"/>
</dbReference>
<protein>
    <submittedName>
        <fullName evidence="10">Sugar ABC transporter permease</fullName>
    </submittedName>
</protein>
<feature type="domain" description="ABC transmembrane type-1" evidence="9">
    <location>
        <begin position="95"/>
        <end position="310"/>
    </location>
</feature>
<evidence type="ECO:0000256" key="3">
    <source>
        <dbReference type="ARBA" id="ARBA00022475"/>
    </source>
</evidence>
<dbReference type="OrthoDB" id="4319190at2"/>
<dbReference type="PANTHER" id="PTHR30193">
    <property type="entry name" value="ABC TRANSPORTER PERMEASE PROTEIN"/>
    <property type="match status" value="1"/>
</dbReference>
<evidence type="ECO:0000256" key="6">
    <source>
        <dbReference type="ARBA" id="ARBA00023136"/>
    </source>
</evidence>
<dbReference type="AlphaFoldDB" id="A0A3M2LVX7"/>